<organism evidence="1 2">
    <name type="scientific">Rhododendron molle</name>
    <name type="common">Chinese azalea</name>
    <name type="synonym">Azalea mollis</name>
    <dbReference type="NCBI Taxonomy" id="49168"/>
    <lineage>
        <taxon>Eukaryota</taxon>
        <taxon>Viridiplantae</taxon>
        <taxon>Streptophyta</taxon>
        <taxon>Embryophyta</taxon>
        <taxon>Tracheophyta</taxon>
        <taxon>Spermatophyta</taxon>
        <taxon>Magnoliopsida</taxon>
        <taxon>eudicotyledons</taxon>
        <taxon>Gunneridae</taxon>
        <taxon>Pentapetalae</taxon>
        <taxon>asterids</taxon>
        <taxon>Ericales</taxon>
        <taxon>Ericaceae</taxon>
        <taxon>Ericoideae</taxon>
        <taxon>Rhodoreae</taxon>
        <taxon>Rhododendron</taxon>
    </lineage>
</organism>
<accession>A0ACC0PNJ8</accession>
<dbReference type="EMBL" id="CM046389">
    <property type="protein sequence ID" value="KAI8566383.1"/>
    <property type="molecule type" value="Genomic_DNA"/>
</dbReference>
<protein>
    <submittedName>
        <fullName evidence="1">Uncharacterized protein</fullName>
    </submittedName>
</protein>
<comment type="caution">
    <text evidence="1">The sequence shown here is derived from an EMBL/GenBank/DDBJ whole genome shotgun (WGS) entry which is preliminary data.</text>
</comment>
<name>A0ACC0PNJ8_RHOML</name>
<gene>
    <name evidence="1" type="ORF">RHMOL_Rhmol02G0036400</name>
</gene>
<evidence type="ECO:0000313" key="1">
    <source>
        <dbReference type="EMBL" id="KAI8566383.1"/>
    </source>
</evidence>
<dbReference type="Proteomes" id="UP001062846">
    <property type="component" value="Chromosome 2"/>
</dbReference>
<proteinExistence type="predicted"/>
<reference evidence="1" key="1">
    <citation type="submission" date="2022-02" db="EMBL/GenBank/DDBJ databases">
        <title>Plant Genome Project.</title>
        <authorList>
            <person name="Zhang R.-G."/>
        </authorList>
    </citation>
    <scope>NUCLEOTIDE SEQUENCE</scope>
    <source>
        <strain evidence="1">AT1</strain>
    </source>
</reference>
<sequence length="741" mass="82671">MVRNHRGQSGPRLRPKETFTLFVDNIPDSKDLRWLRWAFNKFGVVTDAFIPHKRSKCSGNQFGFVRYDCHVAAGMAISKMHGVWVDNTRLFVKEACFGINKESSRVRIPRFHSASEREHRTKQEPEWVQRPDKQVMEEKEKGEPIGRSYKQILKGETSKMGSTPQLTLRVKPSGNGWLYRSAVAVMHRVVSMTTLQVSFGRESDQVVQFCSLGGRSVLITFQNQEIRDSLIEGQWMKLWFVKVKPWEGEPASLERFVWLSCKGLPLNAWNVPTFKLIAELWGCFIMMDESTLKDLYFAEGKVLIATQEKCLIDSWIRIELAGVLYEVKVIEVSSFVNPEEVEACLPQSKIKRTGSKVLDEPAMEVASRKGEGDDGAVGRSLDDEPSRRRMSEMGRVFVSGTGGSKQLNSDGHLMLCNAKSNSSSENFESWVGESVELEEGVESSLGPLAQINLSNQIEDIAQEGAMALDGGDGLAGDDPKALGHYPVGPFCSSQVKTIGEAGKGQALITKEVFFKNDWRRWQSDRVDFSPVVARWLRSPWMGCSWSSFVCRIPAGDLFDFSFRARDRQLSSSGLILLPLKIVFVFWGLFGVGCLWWWLALRPWLPRFSLFVGRLPPPGGVIAASMPGMQSNGVALTTVPKIKYLIIISGGKFGGSTPSSDGYLGHIGSPVLCADSFSSPVKCPSLHIIGEKDTIMGLPGTELVESFVDPVVIKHRHGHTVIRPNPIDLETILSFIEKIEKM</sequence>
<keyword evidence="2" id="KW-1185">Reference proteome</keyword>
<evidence type="ECO:0000313" key="2">
    <source>
        <dbReference type="Proteomes" id="UP001062846"/>
    </source>
</evidence>